<dbReference type="RefSeq" id="YP_271873.1">
    <property type="nucleotide sequence ID" value="NC_007217.1"/>
</dbReference>
<accession>Q4KPH1</accession>
<name>Q4KPH1_9VIRU</name>
<evidence type="ECO:0000313" key="3">
    <source>
        <dbReference type="Proteomes" id="UP000001469"/>
    </source>
</evidence>
<feature type="region of interest" description="Disordered" evidence="1">
    <location>
        <begin position="1"/>
        <end position="20"/>
    </location>
</feature>
<dbReference type="Proteomes" id="UP000001469">
    <property type="component" value="Segment"/>
</dbReference>
<dbReference type="GeneID" id="5176983"/>
<reference evidence="2 3" key="1">
    <citation type="journal article" date="2005" name="J. Virol.">
        <title>Constituents of SH1, a novel lipid-containing virus infecting the halophilic euryarchaeon Haloarcula hispanica.</title>
        <authorList>
            <person name="Bamford D.H."/>
            <person name="Ravantti J.J."/>
            <person name="Ronnholm G."/>
            <person name="Laurinavicius S."/>
            <person name="Kukkaro P."/>
            <person name="Dyall-Smith M."/>
            <person name="Somerharju P."/>
            <person name="Kalkkinen N."/>
            <person name="Bamford J.K."/>
        </authorList>
    </citation>
    <scope>NUCLEOTIDE SEQUENCE</scope>
</reference>
<evidence type="ECO:0000313" key="2">
    <source>
        <dbReference type="EMBL" id="AAY24942.1"/>
    </source>
</evidence>
<proteinExistence type="predicted"/>
<dbReference type="KEGG" id="vg:5176983"/>
<sequence length="76" mass="8509">MPDEVPDDLAATIRDEEPDEWIPVAGPLSWEQRTQGSEGTYTNGREAFDALAVRDTFNDEAFIISTLYCPDLMAML</sequence>
<dbReference type="OrthoDB" id="39451at10239"/>
<keyword evidence="3" id="KW-1185">Reference proteome</keyword>
<protein>
    <submittedName>
        <fullName evidence="2">ORF 16</fullName>
    </submittedName>
</protein>
<dbReference type="EMBL" id="AY950802">
    <property type="protein sequence ID" value="AAY24942.1"/>
    <property type="molecule type" value="Genomic_DNA"/>
</dbReference>
<evidence type="ECO:0000256" key="1">
    <source>
        <dbReference type="SAM" id="MobiDB-lite"/>
    </source>
</evidence>
<organism evidence="2 3">
    <name type="scientific">Haloarcula hispanica SH1 virus</name>
    <dbReference type="NCBI Taxonomy" id="326574"/>
    <lineage>
        <taxon>Viruses</taxon>
        <taxon>Singelaviria</taxon>
        <taxon>Helvetiavirae</taxon>
        <taxon>Dividoviricota</taxon>
        <taxon>Laserviricetes</taxon>
        <taxon>Halopanivirales</taxon>
        <taxon>Sphaerolipoviridae</taxon>
        <taxon>Alphasphaerolipovirus</taxon>
        <taxon>Alphasphaerolipovirus serpentinense</taxon>
    </lineage>
</organism>